<comment type="caution">
    <text evidence="1">The sequence shown here is derived from an EMBL/GenBank/DDBJ whole genome shotgun (WGS) entry which is preliminary data.</text>
</comment>
<keyword evidence="2" id="KW-1185">Reference proteome</keyword>
<gene>
    <name evidence="1" type="ORF">DI09_52p100</name>
</gene>
<sequence>MNCRTLVSLCHVKPKLRLTVQHKLKCKFFSILKMDDQNGDRKIQKAAEFKQVLEPAQFALLHRMGIYDSIDHFLARSALDHIAFIPGRASASEAADRFNGLLFIGIASP</sequence>
<dbReference type="AlphaFoldDB" id="A0A098VPA2"/>
<dbReference type="Proteomes" id="UP000029725">
    <property type="component" value="Unassembled WGS sequence"/>
</dbReference>
<name>A0A098VPA2_9MICR</name>
<organism evidence="1 2">
    <name type="scientific">Mitosporidium daphniae</name>
    <dbReference type="NCBI Taxonomy" id="1485682"/>
    <lineage>
        <taxon>Eukaryota</taxon>
        <taxon>Fungi</taxon>
        <taxon>Fungi incertae sedis</taxon>
        <taxon>Microsporidia</taxon>
        <taxon>Mitosporidium</taxon>
    </lineage>
</organism>
<evidence type="ECO:0000313" key="2">
    <source>
        <dbReference type="Proteomes" id="UP000029725"/>
    </source>
</evidence>
<accession>A0A098VPA2</accession>
<dbReference type="HOGENOM" id="CLU_2184580_0_0_1"/>
<dbReference type="GeneID" id="25260244"/>
<protein>
    <submittedName>
        <fullName evidence="1">Uncharacterized protein</fullName>
    </submittedName>
</protein>
<dbReference type="EMBL" id="JMKJ01000477">
    <property type="protein sequence ID" value="KGG50857.1"/>
    <property type="molecule type" value="Genomic_DNA"/>
</dbReference>
<dbReference type="VEuPathDB" id="MicrosporidiaDB:DI09_52p100"/>
<dbReference type="RefSeq" id="XP_013237284.1">
    <property type="nucleotide sequence ID" value="XM_013381830.1"/>
</dbReference>
<proteinExistence type="predicted"/>
<reference evidence="1 2" key="1">
    <citation type="submission" date="2014-04" db="EMBL/GenBank/DDBJ databases">
        <title>A new species of microsporidia sheds light on the evolution of extreme parasitism.</title>
        <authorList>
            <person name="Haag K.L."/>
            <person name="James T.Y."/>
            <person name="Larsson R."/>
            <person name="Schaer T.M."/>
            <person name="Refardt D."/>
            <person name="Pombert J.-F."/>
            <person name="Ebert D."/>
        </authorList>
    </citation>
    <scope>NUCLEOTIDE SEQUENCE [LARGE SCALE GENOMIC DNA]</scope>
    <source>
        <strain evidence="1 2">UGP3</strain>
        <tissue evidence="1">Spores</tissue>
    </source>
</reference>
<evidence type="ECO:0000313" key="1">
    <source>
        <dbReference type="EMBL" id="KGG50857.1"/>
    </source>
</evidence>